<protein>
    <recommendedName>
        <fullName evidence="4 11">Translocon-associated protein subunit beta</fullName>
        <shortName evidence="11">TRAP-beta</shortName>
    </recommendedName>
    <alternativeName>
        <fullName evidence="11">Signal sequence receptor subunit beta</fullName>
    </alternativeName>
</protein>
<evidence type="ECO:0000256" key="3">
    <source>
        <dbReference type="ARBA" id="ARBA00005610"/>
    </source>
</evidence>
<evidence type="ECO:0000256" key="13">
    <source>
        <dbReference type="SAM" id="SignalP"/>
    </source>
</evidence>
<dbReference type="PANTHER" id="PTHR12861">
    <property type="entry name" value="TRANSLOCON-ASSOCIATED PROTEIN, BETA SUBUNIT PRECURSOR TRAP-BETA SIGNAL SEQUENCE RECEPTOR BETA SUBUNIT"/>
    <property type="match status" value="1"/>
</dbReference>
<evidence type="ECO:0000256" key="6">
    <source>
        <dbReference type="ARBA" id="ARBA00022729"/>
    </source>
</evidence>
<comment type="subunit">
    <text evidence="11">Heterotetramer of TRAP-alpha, TRAP-beta, TRAP-delta and TRAP-gamma.</text>
</comment>
<evidence type="ECO:0000256" key="9">
    <source>
        <dbReference type="ARBA" id="ARBA00023136"/>
    </source>
</evidence>
<reference evidence="14 15" key="1">
    <citation type="submission" date="2024-02" db="EMBL/GenBank/DDBJ databases">
        <authorList>
            <person name="Daric V."/>
            <person name="Darras S."/>
        </authorList>
    </citation>
    <scope>NUCLEOTIDE SEQUENCE [LARGE SCALE GENOMIC DNA]</scope>
</reference>
<evidence type="ECO:0000256" key="5">
    <source>
        <dbReference type="ARBA" id="ARBA00022692"/>
    </source>
</evidence>
<evidence type="ECO:0000313" key="15">
    <source>
        <dbReference type="Proteomes" id="UP001642483"/>
    </source>
</evidence>
<dbReference type="Proteomes" id="UP001642483">
    <property type="component" value="Unassembled WGS sequence"/>
</dbReference>
<evidence type="ECO:0000256" key="10">
    <source>
        <dbReference type="ARBA" id="ARBA00023180"/>
    </source>
</evidence>
<feature type="transmembrane region" description="Helical" evidence="12">
    <location>
        <begin position="152"/>
        <end position="172"/>
    </location>
</feature>
<keyword evidence="5 12" id="KW-0812">Transmembrane</keyword>
<keyword evidence="7 11" id="KW-0256">Endoplasmic reticulum</keyword>
<evidence type="ECO:0000313" key="14">
    <source>
        <dbReference type="EMBL" id="CAK8676569.1"/>
    </source>
</evidence>
<dbReference type="InterPro" id="IPR008856">
    <property type="entry name" value="TRAP_beta"/>
</dbReference>
<organism evidence="14 15">
    <name type="scientific">Clavelina lepadiformis</name>
    <name type="common">Light-bulb sea squirt</name>
    <name type="synonym">Ascidia lepadiformis</name>
    <dbReference type="NCBI Taxonomy" id="159417"/>
    <lineage>
        <taxon>Eukaryota</taxon>
        <taxon>Metazoa</taxon>
        <taxon>Chordata</taxon>
        <taxon>Tunicata</taxon>
        <taxon>Ascidiacea</taxon>
        <taxon>Aplousobranchia</taxon>
        <taxon>Clavelinidae</taxon>
        <taxon>Clavelina</taxon>
    </lineage>
</organism>
<name>A0ABP0FA37_CLALP</name>
<keyword evidence="6 13" id="KW-0732">Signal</keyword>
<keyword evidence="9 11" id="KW-0472">Membrane</keyword>
<accession>A0ABP0FA37</accession>
<proteinExistence type="inferred from homology"/>
<dbReference type="PIRSF" id="PIRSF016400">
    <property type="entry name" value="TRAP_beta"/>
    <property type="match status" value="1"/>
</dbReference>
<comment type="caution">
    <text evidence="14">The sequence shown here is derived from an EMBL/GenBank/DDBJ whole genome shotgun (WGS) entry which is preliminary data.</text>
</comment>
<comment type="function">
    <text evidence="1 11">TRAP proteins are part of a complex whose function is to bind calcium to the ER membrane and thereby regulate the retention of ER resident proteins.</text>
</comment>
<evidence type="ECO:0000256" key="1">
    <source>
        <dbReference type="ARBA" id="ARBA00002838"/>
    </source>
</evidence>
<keyword evidence="10" id="KW-0325">Glycoprotein</keyword>
<dbReference type="Pfam" id="PF05753">
    <property type="entry name" value="TRAP_beta"/>
    <property type="match status" value="1"/>
</dbReference>
<evidence type="ECO:0000256" key="2">
    <source>
        <dbReference type="ARBA" id="ARBA00004115"/>
    </source>
</evidence>
<feature type="chain" id="PRO_5046376338" description="Translocon-associated protein subunit beta" evidence="13">
    <location>
        <begin position="19"/>
        <end position="184"/>
    </location>
</feature>
<keyword evidence="8 12" id="KW-1133">Transmembrane helix</keyword>
<comment type="similarity">
    <text evidence="3 11">Belongs to the TRAP-beta family.</text>
</comment>
<evidence type="ECO:0000256" key="11">
    <source>
        <dbReference type="PIRNR" id="PIRNR016400"/>
    </source>
</evidence>
<gene>
    <name evidence="14" type="ORF">CVLEPA_LOCUS6027</name>
</gene>
<feature type="signal peptide" evidence="13">
    <location>
        <begin position="1"/>
        <end position="18"/>
    </location>
</feature>
<keyword evidence="15" id="KW-1185">Reference proteome</keyword>
<comment type="subcellular location">
    <subcellularLocation>
        <location evidence="2">Endoplasmic reticulum membrane</location>
        <topology evidence="2">Single-pass type I membrane protein</topology>
    </subcellularLocation>
</comment>
<evidence type="ECO:0000256" key="4">
    <source>
        <dbReference type="ARBA" id="ARBA00021110"/>
    </source>
</evidence>
<evidence type="ECO:0000256" key="12">
    <source>
        <dbReference type="SAM" id="Phobius"/>
    </source>
</evidence>
<dbReference type="EMBL" id="CAWYQH010000035">
    <property type="protein sequence ID" value="CAK8676569.1"/>
    <property type="molecule type" value="Genomic_DNA"/>
</dbReference>
<dbReference type="PANTHER" id="PTHR12861:SF3">
    <property type="entry name" value="TRANSLOCON-ASSOCIATED PROTEIN SUBUNIT BETA"/>
    <property type="match status" value="1"/>
</dbReference>
<evidence type="ECO:0000256" key="8">
    <source>
        <dbReference type="ARBA" id="ARBA00022989"/>
    </source>
</evidence>
<evidence type="ECO:0000256" key="7">
    <source>
        <dbReference type="ARBA" id="ARBA00022824"/>
    </source>
</evidence>
<sequence>MKLYLGIVLLLLTAFAKGDDEKAKIILVKRILNDIITERNDLAIEYNLYNIGDGVATDVELADSSFHESDFELISGMTSVKWSRINAGSNVTHAVVVQPLRAGDFNFTSAVVQYVSEKGVDVTFGYSNEIGEQEILSLKEYNRLHASHMMEWGLFALWCMPSIDVPLLLYYLSKRKYSKKVKKN</sequence>